<evidence type="ECO:0000313" key="2">
    <source>
        <dbReference type="Proteomes" id="UP000324222"/>
    </source>
</evidence>
<dbReference type="EMBL" id="VSRR010000741">
    <property type="protein sequence ID" value="MPC19123.1"/>
    <property type="molecule type" value="Genomic_DNA"/>
</dbReference>
<name>A0A5B7DCU9_PORTR</name>
<comment type="caution">
    <text evidence="1">The sequence shown here is derived from an EMBL/GenBank/DDBJ whole genome shotgun (WGS) entry which is preliminary data.</text>
</comment>
<evidence type="ECO:0000313" key="1">
    <source>
        <dbReference type="EMBL" id="MPC19123.1"/>
    </source>
</evidence>
<keyword evidence="2" id="KW-1185">Reference proteome</keyword>
<organism evidence="1 2">
    <name type="scientific">Portunus trituberculatus</name>
    <name type="common">Swimming crab</name>
    <name type="synonym">Neptunus trituberculatus</name>
    <dbReference type="NCBI Taxonomy" id="210409"/>
    <lineage>
        <taxon>Eukaryota</taxon>
        <taxon>Metazoa</taxon>
        <taxon>Ecdysozoa</taxon>
        <taxon>Arthropoda</taxon>
        <taxon>Crustacea</taxon>
        <taxon>Multicrustacea</taxon>
        <taxon>Malacostraca</taxon>
        <taxon>Eumalacostraca</taxon>
        <taxon>Eucarida</taxon>
        <taxon>Decapoda</taxon>
        <taxon>Pleocyemata</taxon>
        <taxon>Brachyura</taxon>
        <taxon>Eubrachyura</taxon>
        <taxon>Portunoidea</taxon>
        <taxon>Portunidae</taxon>
        <taxon>Portuninae</taxon>
        <taxon>Portunus</taxon>
    </lineage>
</organism>
<reference evidence="1 2" key="1">
    <citation type="submission" date="2019-05" db="EMBL/GenBank/DDBJ databases">
        <title>Another draft genome of Portunus trituberculatus and its Hox gene families provides insights of decapod evolution.</title>
        <authorList>
            <person name="Jeong J.-H."/>
            <person name="Song I."/>
            <person name="Kim S."/>
            <person name="Choi T."/>
            <person name="Kim D."/>
            <person name="Ryu S."/>
            <person name="Kim W."/>
        </authorList>
    </citation>
    <scope>NUCLEOTIDE SEQUENCE [LARGE SCALE GENOMIC DNA]</scope>
    <source>
        <tissue evidence="1">Muscle</tissue>
    </source>
</reference>
<gene>
    <name evidence="1" type="ORF">E2C01_012032</name>
</gene>
<accession>A0A5B7DCU9</accession>
<dbReference type="AlphaFoldDB" id="A0A5B7DCU9"/>
<sequence>MAANYTASAAASTVLDIAAAAAAIPTAGWQRSPGSDGSRSQIASCWSPHQAGPFPNVPCQYLPASVVSVGRLAWEKRRASINRFPLFCVVDLRILRNVFAVSARGRSGAGSHVPSFRTNTFIHLLRQSSKRAKLLPSVFKFTECFNAPPQNSAH</sequence>
<protein>
    <submittedName>
        <fullName evidence="1">Uncharacterized protein</fullName>
    </submittedName>
</protein>
<proteinExistence type="predicted"/>
<dbReference type="Proteomes" id="UP000324222">
    <property type="component" value="Unassembled WGS sequence"/>
</dbReference>